<dbReference type="Gene3D" id="1.20.1290.10">
    <property type="entry name" value="AhpD-like"/>
    <property type="match status" value="1"/>
</dbReference>
<keyword evidence="2" id="KW-1185">Reference proteome</keyword>
<dbReference type="EMBL" id="JAQQWM010000006">
    <property type="protein sequence ID" value="KAK8059239.1"/>
    <property type="molecule type" value="Genomic_DNA"/>
</dbReference>
<proteinExistence type="predicted"/>
<dbReference type="Proteomes" id="UP001446871">
    <property type="component" value="Unassembled WGS sequence"/>
</dbReference>
<gene>
    <name evidence="1" type="ORF">PG996_009169</name>
</gene>
<protein>
    <recommendedName>
        <fullName evidence="3">Carboxymuconolactone decarboxylase-like domain-containing protein</fullName>
    </recommendedName>
</protein>
<comment type="caution">
    <text evidence="1">The sequence shown here is derived from an EMBL/GenBank/DDBJ whole genome shotgun (WGS) entry which is preliminary data.</text>
</comment>
<accession>A0ABR1UN10</accession>
<evidence type="ECO:0000313" key="1">
    <source>
        <dbReference type="EMBL" id="KAK8059239.1"/>
    </source>
</evidence>
<sequence>MAALESTLGPAAPADLTQLFIDIESRFQQTTPALHLAPDAWYLLVVTCLAAGPCPEAAGQLYRHLIQQPRYNDPPARQALVRRLREALVKAVALLGVCKPLQAACALSAAESPEDKDHTVSRAGWRSDIDAAHARGRAFYGRLYGPNAADTKGLLEGHGDFDVVCEHVVYGFFLGDRQAIGDDLHVEVVVLAAIMSQDLGRESGWHLRGIRRLGASRADVQVIWDAIKLVASHFGQALVKVPTVEEVESSV</sequence>
<evidence type="ECO:0000313" key="2">
    <source>
        <dbReference type="Proteomes" id="UP001446871"/>
    </source>
</evidence>
<dbReference type="InterPro" id="IPR029032">
    <property type="entry name" value="AhpD-like"/>
</dbReference>
<evidence type="ECO:0008006" key="3">
    <source>
        <dbReference type="Google" id="ProtNLM"/>
    </source>
</evidence>
<name>A0ABR1UN10_9PEZI</name>
<dbReference type="InterPro" id="IPR052999">
    <property type="entry name" value="PTS1_Protein"/>
</dbReference>
<dbReference type="PANTHER" id="PTHR28180">
    <property type="entry name" value="CONSERVED MITOCHONDRIAL PROTEIN-RELATED"/>
    <property type="match status" value="1"/>
</dbReference>
<organism evidence="1 2">
    <name type="scientific">Apiospora saccharicola</name>
    <dbReference type="NCBI Taxonomy" id="335842"/>
    <lineage>
        <taxon>Eukaryota</taxon>
        <taxon>Fungi</taxon>
        <taxon>Dikarya</taxon>
        <taxon>Ascomycota</taxon>
        <taxon>Pezizomycotina</taxon>
        <taxon>Sordariomycetes</taxon>
        <taxon>Xylariomycetidae</taxon>
        <taxon>Amphisphaeriales</taxon>
        <taxon>Apiosporaceae</taxon>
        <taxon>Apiospora</taxon>
    </lineage>
</organism>
<dbReference type="PANTHER" id="PTHR28180:SF5">
    <property type="entry name" value="DNA POLYMERASE ALPHA SUBUNIT B"/>
    <property type="match status" value="1"/>
</dbReference>
<reference evidence="1 2" key="1">
    <citation type="submission" date="2023-01" db="EMBL/GenBank/DDBJ databases">
        <title>Analysis of 21 Apiospora genomes using comparative genomics revels a genus with tremendous synthesis potential of carbohydrate active enzymes and secondary metabolites.</title>
        <authorList>
            <person name="Sorensen T."/>
        </authorList>
    </citation>
    <scope>NUCLEOTIDE SEQUENCE [LARGE SCALE GENOMIC DNA]</scope>
    <source>
        <strain evidence="1 2">CBS 83171</strain>
    </source>
</reference>